<dbReference type="OrthoDB" id="773436at2759"/>
<comment type="caution">
    <text evidence="1">The sequence shown here is derived from an EMBL/GenBank/DDBJ whole genome shotgun (WGS) entry which is preliminary data.</text>
</comment>
<proteinExistence type="predicted"/>
<accession>A0A6A1VAE4</accession>
<evidence type="ECO:0000313" key="2">
    <source>
        <dbReference type="Proteomes" id="UP000516437"/>
    </source>
</evidence>
<name>A0A6A1VAE4_9ROSI</name>
<protein>
    <submittedName>
        <fullName evidence="1">Putative WRKY transcription factor 69</fullName>
    </submittedName>
</protein>
<gene>
    <name evidence="1" type="ORF">CJ030_MR6G005329</name>
</gene>
<reference evidence="1 2" key="1">
    <citation type="journal article" date="2019" name="Plant Biotechnol. J.">
        <title>The red bayberry genome and genetic basis of sex determination.</title>
        <authorList>
            <person name="Jia H.M."/>
            <person name="Jia H.J."/>
            <person name="Cai Q.L."/>
            <person name="Wang Y."/>
            <person name="Zhao H.B."/>
            <person name="Yang W.F."/>
            <person name="Wang G.Y."/>
            <person name="Li Y.H."/>
            <person name="Zhan D.L."/>
            <person name="Shen Y.T."/>
            <person name="Niu Q.F."/>
            <person name="Chang L."/>
            <person name="Qiu J."/>
            <person name="Zhao L."/>
            <person name="Xie H.B."/>
            <person name="Fu W.Y."/>
            <person name="Jin J."/>
            <person name="Li X.W."/>
            <person name="Jiao Y."/>
            <person name="Zhou C.C."/>
            <person name="Tu T."/>
            <person name="Chai C.Y."/>
            <person name="Gao J.L."/>
            <person name="Fan L.J."/>
            <person name="van de Weg E."/>
            <person name="Wang J.Y."/>
            <person name="Gao Z.S."/>
        </authorList>
    </citation>
    <scope>NUCLEOTIDE SEQUENCE [LARGE SCALE GENOMIC DNA]</scope>
    <source>
        <tissue evidence="1">Leaves</tissue>
    </source>
</reference>
<dbReference type="EMBL" id="RXIC02000024">
    <property type="protein sequence ID" value="KAB1209764.1"/>
    <property type="molecule type" value="Genomic_DNA"/>
</dbReference>
<keyword evidence="2" id="KW-1185">Reference proteome</keyword>
<dbReference type="AlphaFoldDB" id="A0A6A1VAE4"/>
<organism evidence="1 2">
    <name type="scientific">Morella rubra</name>
    <name type="common">Chinese bayberry</name>
    <dbReference type="NCBI Taxonomy" id="262757"/>
    <lineage>
        <taxon>Eukaryota</taxon>
        <taxon>Viridiplantae</taxon>
        <taxon>Streptophyta</taxon>
        <taxon>Embryophyta</taxon>
        <taxon>Tracheophyta</taxon>
        <taxon>Spermatophyta</taxon>
        <taxon>Magnoliopsida</taxon>
        <taxon>eudicotyledons</taxon>
        <taxon>Gunneridae</taxon>
        <taxon>Pentapetalae</taxon>
        <taxon>rosids</taxon>
        <taxon>fabids</taxon>
        <taxon>Fagales</taxon>
        <taxon>Myricaceae</taxon>
        <taxon>Morella</taxon>
    </lineage>
</organism>
<evidence type="ECO:0000313" key="1">
    <source>
        <dbReference type="EMBL" id="KAB1209764.1"/>
    </source>
</evidence>
<sequence>MLVITYACDHNHPAATTKHHSSASAVASSSSVATLATTDPPAKLHPEELVVFANDHDLALGGDSSPLLDERFLWFADIASTNFLESPICEGISCCSDVDVAMVFSMGEDEESLFADLGELPECSVVFRRSFVKPDEQNRRCNLSVVSCYNSAS</sequence>
<dbReference type="Proteomes" id="UP000516437">
    <property type="component" value="Chromosome 6"/>
</dbReference>